<dbReference type="Proteomes" id="UP000183200">
    <property type="component" value="Unassembled WGS sequence"/>
</dbReference>
<dbReference type="AlphaFoldDB" id="A0A1G9PIA5"/>
<gene>
    <name evidence="2" type="ORF">SAMN05421820_102657</name>
</gene>
<dbReference type="Gene3D" id="3.40.50.1820">
    <property type="entry name" value="alpha/beta hydrolase"/>
    <property type="match status" value="1"/>
</dbReference>
<dbReference type="RefSeq" id="WP_074605498.1">
    <property type="nucleotide sequence ID" value="NZ_FNGY01000002.1"/>
</dbReference>
<organism evidence="2 3">
    <name type="scientific">Pedobacter steynii</name>
    <dbReference type="NCBI Taxonomy" id="430522"/>
    <lineage>
        <taxon>Bacteria</taxon>
        <taxon>Pseudomonadati</taxon>
        <taxon>Bacteroidota</taxon>
        <taxon>Sphingobacteriia</taxon>
        <taxon>Sphingobacteriales</taxon>
        <taxon>Sphingobacteriaceae</taxon>
        <taxon>Pedobacter</taxon>
    </lineage>
</organism>
<name>A0A1G9PIA5_9SPHI</name>
<keyword evidence="3" id="KW-1185">Reference proteome</keyword>
<feature type="chain" id="PRO_5010285210" description="Esterase" evidence="1">
    <location>
        <begin position="20"/>
        <end position="292"/>
    </location>
</feature>
<reference evidence="3" key="1">
    <citation type="submission" date="2016-10" db="EMBL/GenBank/DDBJ databases">
        <authorList>
            <person name="Varghese N."/>
            <person name="Submissions S."/>
        </authorList>
    </citation>
    <scope>NUCLEOTIDE SEQUENCE [LARGE SCALE GENOMIC DNA]</scope>
    <source>
        <strain evidence="3">DSM 19110</strain>
    </source>
</reference>
<proteinExistence type="predicted"/>
<protein>
    <recommendedName>
        <fullName evidence="4">Esterase</fullName>
    </recommendedName>
</protein>
<evidence type="ECO:0000313" key="3">
    <source>
        <dbReference type="Proteomes" id="UP000183200"/>
    </source>
</evidence>
<dbReference type="PANTHER" id="PTHR48098:SF6">
    <property type="entry name" value="FERRI-BACILLIBACTIN ESTERASE BESA"/>
    <property type="match status" value="1"/>
</dbReference>
<dbReference type="PANTHER" id="PTHR48098">
    <property type="entry name" value="ENTEROCHELIN ESTERASE-RELATED"/>
    <property type="match status" value="1"/>
</dbReference>
<evidence type="ECO:0000313" key="2">
    <source>
        <dbReference type="EMBL" id="SDL98221.1"/>
    </source>
</evidence>
<dbReference type="SUPFAM" id="SSF53474">
    <property type="entry name" value="alpha/beta-Hydrolases"/>
    <property type="match status" value="1"/>
</dbReference>
<evidence type="ECO:0000256" key="1">
    <source>
        <dbReference type="SAM" id="SignalP"/>
    </source>
</evidence>
<dbReference type="InterPro" id="IPR050583">
    <property type="entry name" value="Mycobacterial_A85_antigen"/>
</dbReference>
<accession>A0A1G9PIA5</accession>
<keyword evidence="1" id="KW-0732">Signal</keyword>
<sequence>MKTTSLFLFFSFFISLSFAQKNTKDVDKSTPMVIGLIQKVPSAVLGEERKISIYLPEDYNQNDTTRYPVIYILDGGMNEDFIHIAGIVRFNTQPWINRFPRSIVVGIENTNRKRDFSFAVPNLDFVEKMGFNKKSYSTAGGSSKYISFLEKELLPYISRTYKTTAQKTVIGESFAGLLATEILLKHRDLFSTYIIITPSLWWGNESLLAEAPKLLKSGNNSNVQVYVGACDKAEELTMYNDAATLAEALKQDGVNFKQVHFDYMPNEIHSTAMHQAVYNAFKLLYPKTEYQK</sequence>
<dbReference type="InterPro" id="IPR029058">
    <property type="entry name" value="AB_hydrolase_fold"/>
</dbReference>
<feature type="signal peptide" evidence="1">
    <location>
        <begin position="1"/>
        <end position="19"/>
    </location>
</feature>
<dbReference type="InterPro" id="IPR000801">
    <property type="entry name" value="Esterase-like"/>
</dbReference>
<dbReference type="EMBL" id="FNGY01000002">
    <property type="protein sequence ID" value="SDL98221.1"/>
    <property type="molecule type" value="Genomic_DNA"/>
</dbReference>
<dbReference type="Pfam" id="PF00756">
    <property type="entry name" value="Esterase"/>
    <property type="match status" value="1"/>
</dbReference>
<evidence type="ECO:0008006" key="4">
    <source>
        <dbReference type="Google" id="ProtNLM"/>
    </source>
</evidence>